<gene>
    <name evidence="2" type="ORF">ACAOBT_LOCUS2037</name>
</gene>
<dbReference type="EMBL" id="CAKOFQ010006670">
    <property type="protein sequence ID" value="CAH1957341.1"/>
    <property type="molecule type" value="Genomic_DNA"/>
</dbReference>
<dbReference type="Proteomes" id="UP001152888">
    <property type="component" value="Unassembled WGS sequence"/>
</dbReference>
<name>A0A9P0JPK0_ACAOB</name>
<dbReference type="AlphaFoldDB" id="A0A9P0JPK0"/>
<organism evidence="2 3">
    <name type="scientific">Acanthoscelides obtectus</name>
    <name type="common">Bean weevil</name>
    <name type="synonym">Bruchus obtectus</name>
    <dbReference type="NCBI Taxonomy" id="200917"/>
    <lineage>
        <taxon>Eukaryota</taxon>
        <taxon>Metazoa</taxon>
        <taxon>Ecdysozoa</taxon>
        <taxon>Arthropoda</taxon>
        <taxon>Hexapoda</taxon>
        <taxon>Insecta</taxon>
        <taxon>Pterygota</taxon>
        <taxon>Neoptera</taxon>
        <taxon>Endopterygota</taxon>
        <taxon>Coleoptera</taxon>
        <taxon>Polyphaga</taxon>
        <taxon>Cucujiformia</taxon>
        <taxon>Chrysomeloidea</taxon>
        <taxon>Chrysomelidae</taxon>
        <taxon>Bruchinae</taxon>
        <taxon>Bruchini</taxon>
        <taxon>Acanthoscelides</taxon>
    </lineage>
</organism>
<sequence length="48" mass="5847">MSRKRKLQKEEFEKLKKKMRKLERSMKLDSSSLALHYPRPAAMKPRKM</sequence>
<evidence type="ECO:0000256" key="1">
    <source>
        <dbReference type="SAM" id="MobiDB-lite"/>
    </source>
</evidence>
<feature type="region of interest" description="Disordered" evidence="1">
    <location>
        <begin position="22"/>
        <end position="48"/>
    </location>
</feature>
<proteinExistence type="predicted"/>
<accession>A0A9P0JPK0</accession>
<protein>
    <submittedName>
        <fullName evidence="2">Uncharacterized protein</fullName>
    </submittedName>
</protein>
<comment type="caution">
    <text evidence="2">The sequence shown here is derived from an EMBL/GenBank/DDBJ whole genome shotgun (WGS) entry which is preliminary data.</text>
</comment>
<evidence type="ECO:0000313" key="2">
    <source>
        <dbReference type="EMBL" id="CAH1957341.1"/>
    </source>
</evidence>
<keyword evidence="3" id="KW-1185">Reference proteome</keyword>
<evidence type="ECO:0000313" key="3">
    <source>
        <dbReference type="Proteomes" id="UP001152888"/>
    </source>
</evidence>
<reference evidence="2" key="1">
    <citation type="submission" date="2022-03" db="EMBL/GenBank/DDBJ databases">
        <authorList>
            <person name="Sayadi A."/>
        </authorList>
    </citation>
    <scope>NUCLEOTIDE SEQUENCE</scope>
</reference>